<evidence type="ECO:0000313" key="6">
    <source>
        <dbReference type="Proteomes" id="UP001139006"/>
    </source>
</evidence>
<evidence type="ECO:0000256" key="2">
    <source>
        <dbReference type="ARBA" id="ARBA00023125"/>
    </source>
</evidence>
<keyword evidence="2" id="KW-0238">DNA-binding</keyword>
<evidence type="ECO:0000259" key="4">
    <source>
        <dbReference type="PROSITE" id="PS50932"/>
    </source>
</evidence>
<dbReference type="AlphaFoldDB" id="A0A9X2FG39"/>
<sequence length="314" mass="35559">MITLTDVAKRAHVSTMTVSRVLHHPEQVSEEIRLSVQKAISELGYKPSRVGQALSKQRQFVIQFLILEDVKKVDPYYAKLLLYIADFLRNEGYTLEINHDATYHASQVDGTFVSGARKSDLKMLTELPYPIVSYGKVGQEIPYVDIDNAKGTFMITKYLISVGYQNIIYIGLNLKEDFSLERKKGYETAIIENKRKAHIFMINNDEHEAAALVNQLDLKEKTAIVSATDRIAIGVLQRIQECGIADVGVTGFDGVFISQFSLHKLTTVEQPLKEIARTMVEMMLKLINKENVKSTLIKPRIIIGETTRKQKVIR</sequence>
<dbReference type="InterPro" id="IPR010982">
    <property type="entry name" value="Lambda_DNA-bd_dom_sf"/>
</dbReference>
<dbReference type="Pfam" id="PF00356">
    <property type="entry name" value="LacI"/>
    <property type="match status" value="1"/>
</dbReference>
<evidence type="ECO:0000313" key="5">
    <source>
        <dbReference type="EMBL" id="MCP0885847.1"/>
    </source>
</evidence>
<evidence type="ECO:0000256" key="3">
    <source>
        <dbReference type="ARBA" id="ARBA00023163"/>
    </source>
</evidence>
<dbReference type="SUPFAM" id="SSF53822">
    <property type="entry name" value="Periplasmic binding protein-like I"/>
    <property type="match status" value="1"/>
</dbReference>
<dbReference type="PANTHER" id="PTHR30146:SF154">
    <property type="entry name" value="TRANSCRIPTION REGULATOR, MEMBER OF GALR FAMILY"/>
    <property type="match status" value="1"/>
</dbReference>
<dbReference type="Pfam" id="PF13377">
    <property type="entry name" value="Peripla_BP_3"/>
    <property type="match status" value="1"/>
</dbReference>
<reference evidence="5 6" key="1">
    <citation type="journal article" date="2023" name="Int. J. Syst. Evol. Microbiol.">
        <title>Ligilactobacillus ubinensis sp. nov., a novel species isolated from the wild ferment of a durian fruit (Durio zibethinus).</title>
        <authorList>
            <person name="Heng Y.C."/>
            <person name="Menon N."/>
            <person name="Chen B."/>
            <person name="Loo B.Z.L."/>
            <person name="Wong G.W.J."/>
            <person name="Lim A.C.H."/>
            <person name="Silvaraju S."/>
            <person name="Kittelmann S."/>
        </authorList>
    </citation>
    <scope>NUCLEOTIDE SEQUENCE [LARGE SCALE GENOMIC DNA]</scope>
    <source>
        <strain evidence="5 6">WILCCON 0076</strain>
    </source>
</reference>
<feature type="domain" description="HTH lacI-type" evidence="4">
    <location>
        <begin position="2"/>
        <end position="56"/>
    </location>
</feature>
<protein>
    <submittedName>
        <fullName evidence="5">LacI family transcriptional regulator</fullName>
    </submittedName>
</protein>
<dbReference type="GO" id="GO:0000976">
    <property type="term" value="F:transcription cis-regulatory region binding"/>
    <property type="evidence" value="ECO:0007669"/>
    <property type="project" value="TreeGrafter"/>
</dbReference>
<dbReference type="InterPro" id="IPR046335">
    <property type="entry name" value="LacI/GalR-like_sensor"/>
</dbReference>
<dbReference type="Gene3D" id="1.10.260.40">
    <property type="entry name" value="lambda repressor-like DNA-binding domains"/>
    <property type="match status" value="1"/>
</dbReference>
<proteinExistence type="predicted"/>
<dbReference type="PROSITE" id="PS00356">
    <property type="entry name" value="HTH_LACI_1"/>
    <property type="match status" value="1"/>
</dbReference>
<dbReference type="RefSeq" id="WP_253358572.1">
    <property type="nucleotide sequence ID" value="NZ_JAIULA010000001.1"/>
</dbReference>
<dbReference type="Proteomes" id="UP001139006">
    <property type="component" value="Unassembled WGS sequence"/>
</dbReference>
<dbReference type="EMBL" id="JAIULA010000001">
    <property type="protein sequence ID" value="MCP0885847.1"/>
    <property type="molecule type" value="Genomic_DNA"/>
</dbReference>
<dbReference type="SUPFAM" id="SSF47413">
    <property type="entry name" value="lambda repressor-like DNA-binding domains"/>
    <property type="match status" value="1"/>
</dbReference>
<dbReference type="Gene3D" id="3.40.50.2300">
    <property type="match status" value="2"/>
</dbReference>
<dbReference type="InterPro" id="IPR000843">
    <property type="entry name" value="HTH_LacI"/>
</dbReference>
<dbReference type="InterPro" id="IPR028082">
    <property type="entry name" value="Peripla_BP_I"/>
</dbReference>
<name>A0A9X2FG39_9LACO</name>
<dbReference type="SMART" id="SM00354">
    <property type="entry name" value="HTH_LACI"/>
    <property type="match status" value="1"/>
</dbReference>
<comment type="caution">
    <text evidence="5">The sequence shown here is derived from an EMBL/GenBank/DDBJ whole genome shotgun (WGS) entry which is preliminary data.</text>
</comment>
<gene>
    <name evidence="5" type="ORF">LB941_00680</name>
</gene>
<dbReference type="CDD" id="cd01392">
    <property type="entry name" value="HTH_LacI"/>
    <property type="match status" value="1"/>
</dbReference>
<keyword evidence="6" id="KW-1185">Reference proteome</keyword>
<dbReference type="CDD" id="cd06267">
    <property type="entry name" value="PBP1_LacI_sugar_binding-like"/>
    <property type="match status" value="1"/>
</dbReference>
<organism evidence="5 6">
    <name type="scientific">Ligilactobacillus ubinensis</name>
    <dbReference type="NCBI Taxonomy" id="2876789"/>
    <lineage>
        <taxon>Bacteria</taxon>
        <taxon>Bacillati</taxon>
        <taxon>Bacillota</taxon>
        <taxon>Bacilli</taxon>
        <taxon>Lactobacillales</taxon>
        <taxon>Lactobacillaceae</taxon>
        <taxon>Ligilactobacillus</taxon>
    </lineage>
</organism>
<evidence type="ECO:0000256" key="1">
    <source>
        <dbReference type="ARBA" id="ARBA00023015"/>
    </source>
</evidence>
<dbReference type="GO" id="GO:0003700">
    <property type="term" value="F:DNA-binding transcription factor activity"/>
    <property type="evidence" value="ECO:0007669"/>
    <property type="project" value="TreeGrafter"/>
</dbReference>
<keyword evidence="1" id="KW-0805">Transcription regulation</keyword>
<keyword evidence="3" id="KW-0804">Transcription</keyword>
<dbReference type="PROSITE" id="PS50932">
    <property type="entry name" value="HTH_LACI_2"/>
    <property type="match status" value="1"/>
</dbReference>
<accession>A0A9X2FG39</accession>
<dbReference type="PANTHER" id="PTHR30146">
    <property type="entry name" value="LACI-RELATED TRANSCRIPTIONAL REPRESSOR"/>
    <property type="match status" value="1"/>
</dbReference>